<feature type="region of interest" description="Disordered" evidence="6">
    <location>
        <begin position="276"/>
        <end position="309"/>
    </location>
</feature>
<name>C6E1U6_GEOSM</name>
<protein>
    <submittedName>
        <fullName evidence="10">Methyl-accepting chemotaxis sensory transducer</fullName>
    </submittedName>
</protein>
<feature type="compositionally biased region" description="Low complexity" evidence="6">
    <location>
        <begin position="277"/>
        <end position="309"/>
    </location>
</feature>
<keyword evidence="4" id="KW-0807">Transducer</keyword>
<dbReference type="SMART" id="SM00283">
    <property type="entry name" value="MA"/>
    <property type="match status" value="1"/>
</dbReference>
<dbReference type="InterPro" id="IPR004089">
    <property type="entry name" value="MCPsignal_dom"/>
</dbReference>
<dbReference type="PANTHER" id="PTHR43531">
    <property type="entry name" value="PROTEIN ICFG"/>
    <property type="match status" value="1"/>
</dbReference>
<dbReference type="Pfam" id="PF00015">
    <property type="entry name" value="MCPsignal"/>
    <property type="match status" value="1"/>
</dbReference>
<dbReference type="InterPro" id="IPR003660">
    <property type="entry name" value="HAMP_dom"/>
</dbReference>
<dbReference type="GO" id="GO:0007165">
    <property type="term" value="P:signal transduction"/>
    <property type="evidence" value="ECO:0007669"/>
    <property type="project" value="UniProtKB-KW"/>
</dbReference>
<feature type="domain" description="Methyl-accepting transducer" evidence="8">
    <location>
        <begin position="271"/>
        <end position="486"/>
    </location>
</feature>
<evidence type="ECO:0000256" key="4">
    <source>
        <dbReference type="PROSITE-ProRule" id="PRU00284"/>
    </source>
</evidence>
<dbReference type="Gene3D" id="1.10.287.950">
    <property type="entry name" value="Methyl-accepting chemotaxis protein"/>
    <property type="match status" value="1"/>
</dbReference>
<gene>
    <name evidence="10" type="ordered locus">GM21_0949</name>
</gene>
<comment type="subcellular location">
    <subcellularLocation>
        <location evidence="1">Membrane</location>
    </subcellularLocation>
</comment>
<dbReference type="SMART" id="SM00304">
    <property type="entry name" value="HAMP"/>
    <property type="match status" value="1"/>
</dbReference>
<comment type="similarity">
    <text evidence="3">Belongs to the methyl-accepting chemotaxis (MCP) protein family.</text>
</comment>
<dbReference type="FunFam" id="1.10.287.950:FF:000001">
    <property type="entry name" value="Methyl-accepting chemotaxis sensory transducer"/>
    <property type="match status" value="1"/>
</dbReference>
<proteinExistence type="inferred from homology"/>
<dbReference type="SUPFAM" id="SSF58104">
    <property type="entry name" value="Methyl-accepting chemotaxis protein (MCP) signaling domain"/>
    <property type="match status" value="1"/>
</dbReference>
<feature type="domain" description="HAMP" evidence="9">
    <location>
        <begin position="214"/>
        <end position="266"/>
    </location>
</feature>
<accession>C6E1U6</accession>
<evidence type="ECO:0000259" key="8">
    <source>
        <dbReference type="PROSITE" id="PS50111"/>
    </source>
</evidence>
<keyword evidence="7" id="KW-0812">Transmembrane</keyword>
<keyword evidence="7" id="KW-1133">Transmembrane helix</keyword>
<keyword evidence="7" id="KW-0472">Membrane</keyword>
<dbReference type="HOGENOM" id="CLU_000445_107_16_7"/>
<feature type="coiled-coil region" evidence="5">
    <location>
        <begin position="78"/>
        <end position="105"/>
    </location>
</feature>
<reference evidence="10" key="1">
    <citation type="submission" date="2009-07" db="EMBL/GenBank/DDBJ databases">
        <title>Complete sequence of Geobacter sp. M21.</title>
        <authorList>
            <consortium name="US DOE Joint Genome Institute"/>
            <person name="Lucas S."/>
            <person name="Copeland A."/>
            <person name="Lapidus A."/>
            <person name="Glavina del Rio T."/>
            <person name="Dalin E."/>
            <person name="Tice H."/>
            <person name="Bruce D."/>
            <person name="Goodwin L."/>
            <person name="Pitluck S."/>
            <person name="Saunders E."/>
            <person name="Brettin T."/>
            <person name="Detter J.C."/>
            <person name="Han C."/>
            <person name="Larimer F."/>
            <person name="Land M."/>
            <person name="Hauser L."/>
            <person name="Kyrpides N."/>
            <person name="Ovchinnikova G."/>
            <person name="Lovley D."/>
        </authorList>
    </citation>
    <scope>NUCLEOTIDE SEQUENCE [LARGE SCALE GENOMIC DNA]</scope>
    <source>
        <strain evidence="10">M21</strain>
    </source>
</reference>
<dbReference type="AlphaFoldDB" id="C6E1U6"/>
<evidence type="ECO:0000256" key="2">
    <source>
        <dbReference type="ARBA" id="ARBA00022500"/>
    </source>
</evidence>
<dbReference type="GO" id="GO:0005886">
    <property type="term" value="C:plasma membrane"/>
    <property type="evidence" value="ECO:0007669"/>
    <property type="project" value="TreeGrafter"/>
</dbReference>
<dbReference type="PRINTS" id="PR00260">
    <property type="entry name" value="CHEMTRNSDUCR"/>
</dbReference>
<dbReference type="GO" id="GO:0006935">
    <property type="term" value="P:chemotaxis"/>
    <property type="evidence" value="ECO:0007669"/>
    <property type="project" value="UniProtKB-KW"/>
</dbReference>
<dbReference type="EMBL" id="CP001661">
    <property type="protein sequence ID" value="ACT17015.1"/>
    <property type="molecule type" value="Genomic_DNA"/>
</dbReference>
<dbReference type="OrthoDB" id="5342522at2"/>
<dbReference type="InterPro" id="IPR051310">
    <property type="entry name" value="MCP_chemotaxis"/>
</dbReference>
<dbReference type="CDD" id="cd06225">
    <property type="entry name" value="HAMP"/>
    <property type="match status" value="1"/>
</dbReference>
<keyword evidence="2" id="KW-0145">Chemotaxis</keyword>
<evidence type="ECO:0000256" key="3">
    <source>
        <dbReference type="ARBA" id="ARBA00029447"/>
    </source>
</evidence>
<dbReference type="GO" id="GO:0004888">
    <property type="term" value="F:transmembrane signaling receptor activity"/>
    <property type="evidence" value="ECO:0007669"/>
    <property type="project" value="InterPro"/>
</dbReference>
<dbReference type="InterPro" id="IPR004090">
    <property type="entry name" value="Chemotax_Me-accpt_rcpt"/>
</dbReference>
<evidence type="ECO:0000313" key="10">
    <source>
        <dbReference type="EMBL" id="ACT17015.1"/>
    </source>
</evidence>
<evidence type="ECO:0000256" key="6">
    <source>
        <dbReference type="SAM" id="MobiDB-lite"/>
    </source>
</evidence>
<organism evidence="10">
    <name type="scientific">Geobacter sp. (strain M21)</name>
    <dbReference type="NCBI Taxonomy" id="443144"/>
    <lineage>
        <taxon>Bacteria</taxon>
        <taxon>Pseudomonadati</taxon>
        <taxon>Thermodesulfobacteriota</taxon>
        <taxon>Desulfuromonadia</taxon>
        <taxon>Geobacterales</taxon>
        <taxon>Geobacteraceae</taxon>
        <taxon>Geobacter</taxon>
    </lineage>
</organism>
<dbReference type="PROSITE" id="PS50111">
    <property type="entry name" value="CHEMOTAXIS_TRANSDUC_2"/>
    <property type="match status" value="1"/>
</dbReference>
<evidence type="ECO:0000259" key="9">
    <source>
        <dbReference type="PROSITE" id="PS50885"/>
    </source>
</evidence>
<feature type="transmembrane region" description="Helical" evidence="7">
    <location>
        <begin position="190"/>
        <end position="212"/>
    </location>
</feature>
<evidence type="ECO:0000256" key="5">
    <source>
        <dbReference type="SAM" id="Coils"/>
    </source>
</evidence>
<evidence type="ECO:0000256" key="7">
    <source>
        <dbReference type="SAM" id="Phobius"/>
    </source>
</evidence>
<dbReference type="eggNOG" id="COG0840">
    <property type="taxonomic scope" value="Bacteria"/>
</dbReference>
<sequence>MLSDLKIGTRLLLCFGLVLLLLIAVAGTGYWGIKQVEATTDTMLSTEGRIAEHSARARASILGMRRYEKDIFLNLGDANKVEEYLQKWNAEAAKTTERIADLEKYAVDKEDKDKTKEIKDNFQVYKAGFAKVAAAIQSGKLKSAQEANSAVTEYKNESHLMEATAVTLAQDGVKSMQQAGEEIDKETGEIVSYLLAISLIAAIIAVALSLLVTRSIRRPLEVGVQTANRLAAGDLTMDIDATSKDETGQLLAAMGNMVNKLREIVGEVQAATKNVAGGSQELSSSSGEMSQGASEQAAAAEEASASMEQMTSNIRQNADNALQTEKIAVKSAENAKEGGQAVQETVQAMKDIAGKINIIEEIARQTNLLALNAAIEAARAGEHGKGFAVVASEVRKLAERSQKAAAEISQLSSNSVDVAVKAGDLLSKMVPDIQKTAELVQEISASSKEQDTGAEQINKAIQQLDTVIQQNASASEEMSSTAEELASQAELLASSIAFFKIDQEGHSKSIVRPTRKPGTVKPMSFSKHPAAPGAAGANVVGTDLQLNDEEFERF</sequence>
<dbReference type="PROSITE" id="PS50885">
    <property type="entry name" value="HAMP"/>
    <property type="match status" value="1"/>
</dbReference>
<dbReference type="InterPro" id="IPR024478">
    <property type="entry name" value="HlyB_4HB_MCP"/>
</dbReference>
<dbReference type="Pfam" id="PF12729">
    <property type="entry name" value="4HB_MCP_1"/>
    <property type="match status" value="1"/>
</dbReference>
<keyword evidence="5" id="KW-0175">Coiled coil</keyword>
<dbReference type="PANTHER" id="PTHR43531:SF11">
    <property type="entry name" value="METHYL-ACCEPTING CHEMOTAXIS PROTEIN 3"/>
    <property type="match status" value="1"/>
</dbReference>
<dbReference type="STRING" id="443144.GM21_0949"/>
<evidence type="ECO:0000256" key="1">
    <source>
        <dbReference type="ARBA" id="ARBA00004370"/>
    </source>
</evidence>
<dbReference type="Pfam" id="PF00672">
    <property type="entry name" value="HAMP"/>
    <property type="match status" value="1"/>
</dbReference>
<feature type="region of interest" description="Disordered" evidence="6">
    <location>
        <begin position="510"/>
        <end position="537"/>
    </location>
</feature>
<dbReference type="KEGG" id="gem:GM21_0949"/>